<dbReference type="Proteomes" id="UP000054321">
    <property type="component" value="Unassembled WGS sequence"/>
</dbReference>
<accession>A0A0C3H1H5</accession>
<keyword evidence="12" id="KW-1185">Reference proteome</keyword>
<evidence type="ECO:0000256" key="2">
    <source>
        <dbReference type="ARBA" id="ARBA00004922"/>
    </source>
</evidence>
<protein>
    <submittedName>
        <fullName evidence="11">Glycosyltransferase family 71 protein</fullName>
    </submittedName>
</protein>
<dbReference type="AlphaFoldDB" id="A0A0C3H1H5"/>
<evidence type="ECO:0000256" key="8">
    <source>
        <dbReference type="ARBA" id="ARBA00023034"/>
    </source>
</evidence>
<dbReference type="InterPro" id="IPR022751">
    <property type="entry name" value="Alpha_mannosyltransferase"/>
</dbReference>
<dbReference type="OrthoDB" id="430354at2759"/>
<evidence type="ECO:0000256" key="9">
    <source>
        <dbReference type="ARBA" id="ARBA00023136"/>
    </source>
</evidence>
<dbReference type="GO" id="GO:0046354">
    <property type="term" value="P:mannan biosynthetic process"/>
    <property type="evidence" value="ECO:0007669"/>
    <property type="project" value="TreeGrafter"/>
</dbReference>
<dbReference type="PANTHER" id="PTHR31646">
    <property type="entry name" value="ALPHA-1,2-MANNOSYLTRANSFERASE MNN2"/>
    <property type="match status" value="1"/>
</dbReference>
<name>A0A0C3H1H5_OIDMZ</name>
<evidence type="ECO:0000256" key="7">
    <source>
        <dbReference type="ARBA" id="ARBA00022989"/>
    </source>
</evidence>
<keyword evidence="9 10" id="KW-0472">Membrane</keyword>
<dbReference type="GO" id="GO:0000026">
    <property type="term" value="F:alpha-1,2-mannosyltransferase activity"/>
    <property type="evidence" value="ECO:0007669"/>
    <property type="project" value="TreeGrafter"/>
</dbReference>
<dbReference type="STRING" id="913774.A0A0C3H1H5"/>
<dbReference type="Pfam" id="PF11051">
    <property type="entry name" value="Mannosyl_trans3"/>
    <property type="match status" value="1"/>
</dbReference>
<comment type="pathway">
    <text evidence="2">Protein modification; protein glycosylation.</text>
</comment>
<comment type="subcellular location">
    <subcellularLocation>
        <location evidence="1">Golgi apparatus membrane</location>
        <topology evidence="1">Single-pass type II membrane protein</topology>
    </subcellularLocation>
</comment>
<keyword evidence="5 10" id="KW-0812">Transmembrane</keyword>
<evidence type="ECO:0000256" key="4">
    <source>
        <dbReference type="ARBA" id="ARBA00022679"/>
    </source>
</evidence>
<dbReference type="HOGENOM" id="CLU_013298_0_1_1"/>
<dbReference type="InParanoid" id="A0A0C3H1H5"/>
<dbReference type="InterPro" id="IPR029044">
    <property type="entry name" value="Nucleotide-diphossugar_trans"/>
</dbReference>
<dbReference type="GO" id="GO:0000139">
    <property type="term" value="C:Golgi membrane"/>
    <property type="evidence" value="ECO:0007669"/>
    <property type="project" value="UniProtKB-SubCell"/>
</dbReference>
<dbReference type="FunCoup" id="A0A0C3H1H5">
    <property type="interactions" value="84"/>
</dbReference>
<feature type="transmembrane region" description="Helical" evidence="10">
    <location>
        <begin position="12"/>
        <end position="31"/>
    </location>
</feature>
<reference evidence="12" key="2">
    <citation type="submission" date="2015-01" db="EMBL/GenBank/DDBJ databases">
        <title>Evolutionary Origins and Diversification of the Mycorrhizal Mutualists.</title>
        <authorList>
            <consortium name="DOE Joint Genome Institute"/>
            <consortium name="Mycorrhizal Genomics Consortium"/>
            <person name="Kohler A."/>
            <person name="Kuo A."/>
            <person name="Nagy L.G."/>
            <person name="Floudas D."/>
            <person name="Copeland A."/>
            <person name="Barry K.W."/>
            <person name="Cichocki N."/>
            <person name="Veneault-Fourrey C."/>
            <person name="LaButti K."/>
            <person name="Lindquist E.A."/>
            <person name="Lipzen A."/>
            <person name="Lundell T."/>
            <person name="Morin E."/>
            <person name="Murat C."/>
            <person name="Riley R."/>
            <person name="Ohm R."/>
            <person name="Sun H."/>
            <person name="Tunlid A."/>
            <person name="Henrissat B."/>
            <person name="Grigoriev I.V."/>
            <person name="Hibbett D.S."/>
            <person name="Martin F."/>
        </authorList>
    </citation>
    <scope>NUCLEOTIDE SEQUENCE [LARGE SCALE GENOMIC DNA]</scope>
    <source>
        <strain evidence="12">Zn</strain>
    </source>
</reference>
<organism evidence="11 12">
    <name type="scientific">Oidiodendron maius (strain Zn)</name>
    <dbReference type="NCBI Taxonomy" id="913774"/>
    <lineage>
        <taxon>Eukaryota</taxon>
        <taxon>Fungi</taxon>
        <taxon>Dikarya</taxon>
        <taxon>Ascomycota</taxon>
        <taxon>Pezizomycotina</taxon>
        <taxon>Leotiomycetes</taxon>
        <taxon>Leotiomycetes incertae sedis</taxon>
        <taxon>Myxotrichaceae</taxon>
        <taxon>Oidiodendron</taxon>
    </lineage>
</organism>
<evidence type="ECO:0000256" key="3">
    <source>
        <dbReference type="ARBA" id="ARBA00009105"/>
    </source>
</evidence>
<evidence type="ECO:0000313" key="11">
    <source>
        <dbReference type="EMBL" id="KIM96361.1"/>
    </source>
</evidence>
<dbReference type="EMBL" id="KN832884">
    <property type="protein sequence ID" value="KIM96361.1"/>
    <property type="molecule type" value="Genomic_DNA"/>
</dbReference>
<evidence type="ECO:0000256" key="10">
    <source>
        <dbReference type="SAM" id="Phobius"/>
    </source>
</evidence>
<evidence type="ECO:0000256" key="6">
    <source>
        <dbReference type="ARBA" id="ARBA00022968"/>
    </source>
</evidence>
<comment type="similarity">
    <text evidence="3">Belongs to the MNN1/MNT family.</text>
</comment>
<gene>
    <name evidence="11" type="ORF">OIDMADRAFT_183155</name>
</gene>
<evidence type="ECO:0000256" key="1">
    <source>
        <dbReference type="ARBA" id="ARBA00004323"/>
    </source>
</evidence>
<dbReference type="PANTHER" id="PTHR31646:SF1">
    <property type="entry name" value="ALPHA-1,2-MANNOSYLTRANSFERASE MNN2"/>
    <property type="match status" value="1"/>
</dbReference>
<keyword evidence="8" id="KW-0333">Golgi apparatus</keyword>
<keyword evidence="4 11" id="KW-0808">Transferase</keyword>
<proteinExistence type="inferred from homology"/>
<sequence length="496" mass="55998">MPPRFRARRAIALIIPLCVVLYFFAPYKLLFGATKHIPSSKIKYERTDYGQLTLEPVDPNLINGIQSFWGRWSQVIHQNRPSPKRILLDSNAPNIPISPDEYGTRKLPVNRVRNSEADVESMRVSHAALLSTLNAEDPKGDLFNGTGIVTVGGGEYYGPAIIGLLMLRKTGCTLPVEIFVANDEEYEPALCEDYLPSYGARCHVLAKSLQSGKTSLSFDITHYQLKSLAILFSSFAEVLYLDSDSIPLLDPTIELFGSEPYKSSGMVIWPDFWISTESPHFYTIAGLSEFPSNLPKTSSETGQLLVNKRTHLKALLLAVYYNIYGPDWYYPLLSQGALGQGDKETFMAAALVTEAPFYRVKTDVRSVSRHNGKEIKWSGMIQHNPTDDLEHGRTPYDSSENIADVLVRPAFLHANTPKMNAGHLVDEGDLFTTNGKKRLRLWGSKADQEKRFGYDVERKVWELLLQTGCELEEIVLEWKRRKNMCSRLEAHWEALF</sequence>
<evidence type="ECO:0000313" key="12">
    <source>
        <dbReference type="Proteomes" id="UP000054321"/>
    </source>
</evidence>
<keyword evidence="7 10" id="KW-1133">Transmembrane helix</keyword>
<dbReference type="SUPFAM" id="SSF53448">
    <property type="entry name" value="Nucleotide-diphospho-sugar transferases"/>
    <property type="match status" value="1"/>
</dbReference>
<reference evidence="11 12" key="1">
    <citation type="submission" date="2014-04" db="EMBL/GenBank/DDBJ databases">
        <authorList>
            <consortium name="DOE Joint Genome Institute"/>
            <person name="Kuo A."/>
            <person name="Martino E."/>
            <person name="Perotto S."/>
            <person name="Kohler A."/>
            <person name="Nagy L.G."/>
            <person name="Floudas D."/>
            <person name="Copeland A."/>
            <person name="Barry K.W."/>
            <person name="Cichocki N."/>
            <person name="Veneault-Fourrey C."/>
            <person name="LaButti K."/>
            <person name="Lindquist E.A."/>
            <person name="Lipzen A."/>
            <person name="Lundell T."/>
            <person name="Morin E."/>
            <person name="Murat C."/>
            <person name="Sun H."/>
            <person name="Tunlid A."/>
            <person name="Henrissat B."/>
            <person name="Grigoriev I.V."/>
            <person name="Hibbett D.S."/>
            <person name="Martin F."/>
            <person name="Nordberg H.P."/>
            <person name="Cantor M.N."/>
            <person name="Hua S.X."/>
        </authorList>
    </citation>
    <scope>NUCLEOTIDE SEQUENCE [LARGE SCALE GENOMIC DNA]</scope>
    <source>
        <strain evidence="11 12">Zn</strain>
    </source>
</reference>
<evidence type="ECO:0000256" key="5">
    <source>
        <dbReference type="ARBA" id="ARBA00022692"/>
    </source>
</evidence>
<keyword evidence="6" id="KW-0735">Signal-anchor</keyword>